<dbReference type="SMART" id="SM00363">
    <property type="entry name" value="S4"/>
    <property type="match status" value="1"/>
</dbReference>
<gene>
    <name evidence="4" type="ORF">UFOPK2809_00092</name>
</gene>
<evidence type="ECO:0000256" key="1">
    <source>
        <dbReference type="ARBA" id="ARBA00022884"/>
    </source>
</evidence>
<dbReference type="InterPro" id="IPR002942">
    <property type="entry name" value="S4_RNA-bd"/>
</dbReference>
<dbReference type="InterPro" id="IPR004538">
    <property type="entry name" value="Hemolysin_A/TlyA"/>
</dbReference>
<dbReference type="GO" id="GO:0003723">
    <property type="term" value="F:RNA binding"/>
    <property type="evidence" value="ECO:0007669"/>
    <property type="project" value="UniProtKB-KW"/>
</dbReference>
<dbReference type="PANTHER" id="PTHR32319:SF0">
    <property type="entry name" value="BACTERIAL HEMOLYSIN-LIKE PROTEIN"/>
    <property type="match status" value="1"/>
</dbReference>
<dbReference type="EMBL" id="CAEZZA010000006">
    <property type="protein sequence ID" value="CAB4736962.1"/>
    <property type="molecule type" value="Genomic_DNA"/>
</dbReference>
<dbReference type="InterPro" id="IPR047048">
    <property type="entry name" value="TlyA"/>
</dbReference>
<dbReference type="PROSITE" id="PS50889">
    <property type="entry name" value="S4"/>
    <property type="match status" value="1"/>
</dbReference>
<dbReference type="GO" id="GO:0008168">
    <property type="term" value="F:methyltransferase activity"/>
    <property type="evidence" value="ECO:0007669"/>
    <property type="project" value="InterPro"/>
</dbReference>
<dbReference type="Gene3D" id="3.40.50.150">
    <property type="entry name" value="Vaccinia Virus protein VP39"/>
    <property type="match status" value="1"/>
</dbReference>
<evidence type="ECO:0000259" key="3">
    <source>
        <dbReference type="SMART" id="SM00363"/>
    </source>
</evidence>
<protein>
    <submittedName>
        <fullName evidence="4">Unannotated protein</fullName>
    </submittedName>
</protein>
<dbReference type="AlphaFoldDB" id="A0A6J6SPY2"/>
<dbReference type="PANTHER" id="PTHR32319">
    <property type="entry name" value="BACTERIAL HEMOLYSIN-LIKE PROTEIN"/>
    <property type="match status" value="1"/>
</dbReference>
<organism evidence="4">
    <name type="scientific">freshwater metagenome</name>
    <dbReference type="NCBI Taxonomy" id="449393"/>
    <lineage>
        <taxon>unclassified sequences</taxon>
        <taxon>metagenomes</taxon>
        <taxon>ecological metagenomes</taxon>
    </lineage>
</organism>
<proteinExistence type="inferred from homology"/>
<dbReference type="SUPFAM" id="SSF53335">
    <property type="entry name" value="S-adenosyl-L-methionine-dependent methyltransferases"/>
    <property type="match status" value="1"/>
</dbReference>
<evidence type="ECO:0000256" key="2">
    <source>
        <dbReference type="ARBA" id="ARBA00029460"/>
    </source>
</evidence>
<dbReference type="NCBIfam" id="TIGR00478">
    <property type="entry name" value="tly"/>
    <property type="match status" value="1"/>
</dbReference>
<dbReference type="SUPFAM" id="SSF55174">
    <property type="entry name" value="Alpha-L RNA-binding motif"/>
    <property type="match status" value="1"/>
</dbReference>
<dbReference type="Pfam" id="PF01728">
    <property type="entry name" value="FtsJ"/>
    <property type="match status" value="1"/>
</dbReference>
<keyword evidence="1" id="KW-0694">RNA-binding</keyword>
<dbReference type="PIRSF" id="PIRSF005578">
    <property type="entry name" value="TlyA"/>
    <property type="match status" value="1"/>
</dbReference>
<name>A0A6J6SPY2_9ZZZZ</name>
<dbReference type="GO" id="GO:0032259">
    <property type="term" value="P:methylation"/>
    <property type="evidence" value="ECO:0007669"/>
    <property type="project" value="InterPro"/>
</dbReference>
<dbReference type="Gene3D" id="3.10.290.10">
    <property type="entry name" value="RNA-binding S4 domain"/>
    <property type="match status" value="1"/>
</dbReference>
<reference evidence="4" key="1">
    <citation type="submission" date="2020-05" db="EMBL/GenBank/DDBJ databases">
        <authorList>
            <person name="Chiriac C."/>
            <person name="Salcher M."/>
            <person name="Ghai R."/>
            <person name="Kavagutti S V."/>
        </authorList>
    </citation>
    <scope>NUCLEOTIDE SEQUENCE</scope>
</reference>
<dbReference type="InterPro" id="IPR029063">
    <property type="entry name" value="SAM-dependent_MTases_sf"/>
</dbReference>
<dbReference type="InterPro" id="IPR002877">
    <property type="entry name" value="RNA_MeTrfase_FtsJ_dom"/>
</dbReference>
<sequence>MVLRRLDAELTRRGLARSRDHARLLITEGNVLVRGTVALKPATQVDSDASIVVNDVDEGAHYVSRGAHKLIGALDAFPEFKVAGRDGLDAGASTGGFTQVLLERGITRVLAVDVGYGQLAWPLRGDPRVHLMERTNVRTLGAEKLPWLASVVVADLSFISLEVVLPALVACSAPTADYLVMVKPQFEVGKEAVGAGVVRDPELRVGAVRSVALAATRLGLRVRGVVASPLPGPAGNVEYFLWLEQVEPGDRDNGDNGLSAAALDVAICTAVEEGPA</sequence>
<dbReference type="CDD" id="cd00165">
    <property type="entry name" value="S4"/>
    <property type="match status" value="1"/>
</dbReference>
<accession>A0A6J6SPY2</accession>
<feature type="domain" description="RNA-binding S4" evidence="3">
    <location>
        <begin position="4"/>
        <end position="71"/>
    </location>
</feature>
<evidence type="ECO:0000313" key="4">
    <source>
        <dbReference type="EMBL" id="CAB4736962.1"/>
    </source>
</evidence>
<dbReference type="Pfam" id="PF01479">
    <property type="entry name" value="S4"/>
    <property type="match status" value="1"/>
</dbReference>
<dbReference type="InterPro" id="IPR036986">
    <property type="entry name" value="S4_RNA-bd_sf"/>
</dbReference>
<comment type="similarity">
    <text evidence="2">Belongs to the TlyA family.</text>
</comment>